<sequence>MAESDPYLDVVMNGTKEELDRFLAFFLHECPTSMIPTRQQVLQWVDALEKRGPEFASDAAACRLIVSDDGGLKSQD</sequence>
<dbReference type="AlphaFoldDB" id="A0A2U3I227"/>
<dbReference type="RefSeq" id="WP_106853900.1">
    <property type="nucleotide sequence ID" value="NZ_OGTP01000003.1"/>
</dbReference>
<accession>A0A2U3I227</accession>
<dbReference type="OrthoDB" id="9112981at2"/>
<reference evidence="2" key="1">
    <citation type="submission" date="2018-01" db="EMBL/GenBank/DDBJ databases">
        <authorList>
            <person name="Peeters C."/>
        </authorList>
    </citation>
    <scope>NUCLEOTIDE SEQUENCE [LARGE SCALE GENOMIC DNA]</scope>
</reference>
<organism evidence="1 2">
    <name type="scientific">Caballeronia novacaledonica</name>
    <dbReference type="NCBI Taxonomy" id="1544861"/>
    <lineage>
        <taxon>Bacteria</taxon>
        <taxon>Pseudomonadati</taxon>
        <taxon>Pseudomonadota</taxon>
        <taxon>Betaproteobacteria</taxon>
        <taxon>Burkholderiales</taxon>
        <taxon>Burkholderiaceae</taxon>
        <taxon>Caballeronia</taxon>
    </lineage>
</organism>
<name>A0A2U3I227_9BURK</name>
<evidence type="ECO:0000313" key="2">
    <source>
        <dbReference type="Proteomes" id="UP000238169"/>
    </source>
</evidence>
<dbReference type="Proteomes" id="UP000238169">
    <property type="component" value="Unassembled WGS sequence"/>
</dbReference>
<proteinExistence type="predicted"/>
<evidence type="ECO:0000313" key="1">
    <source>
        <dbReference type="EMBL" id="SPB14176.1"/>
    </source>
</evidence>
<keyword evidence="2" id="KW-1185">Reference proteome</keyword>
<gene>
    <name evidence="1" type="ORF">NOV72_01425</name>
</gene>
<protein>
    <submittedName>
        <fullName evidence="1">Uncharacterized protein</fullName>
    </submittedName>
</protein>
<dbReference type="EMBL" id="OGTP01000003">
    <property type="protein sequence ID" value="SPB14176.1"/>
    <property type="molecule type" value="Genomic_DNA"/>
</dbReference>